<evidence type="ECO:0000313" key="1">
    <source>
        <dbReference type="Ensembl" id="ENSPKIP00000028315.1"/>
    </source>
</evidence>
<organism evidence="1 2">
    <name type="scientific">Paramormyrops kingsleyae</name>
    <dbReference type="NCBI Taxonomy" id="1676925"/>
    <lineage>
        <taxon>Eukaryota</taxon>
        <taxon>Metazoa</taxon>
        <taxon>Chordata</taxon>
        <taxon>Craniata</taxon>
        <taxon>Vertebrata</taxon>
        <taxon>Euteleostomi</taxon>
        <taxon>Actinopterygii</taxon>
        <taxon>Neopterygii</taxon>
        <taxon>Teleostei</taxon>
        <taxon>Osteoglossocephala</taxon>
        <taxon>Osteoglossomorpha</taxon>
        <taxon>Osteoglossiformes</taxon>
        <taxon>Mormyridae</taxon>
        <taxon>Paramormyrops</taxon>
    </lineage>
</organism>
<dbReference type="SUPFAM" id="SSF51092">
    <property type="entry name" value="Vitelline membrane outer protein-I (VMO-I)"/>
    <property type="match status" value="1"/>
</dbReference>
<dbReference type="AlphaFoldDB" id="A0A3B3SDJ9"/>
<evidence type="ECO:0000313" key="2">
    <source>
        <dbReference type="Proteomes" id="UP000261540"/>
    </source>
</evidence>
<dbReference type="Pfam" id="PF03762">
    <property type="entry name" value="VOMI"/>
    <property type="match status" value="1"/>
</dbReference>
<dbReference type="Proteomes" id="UP000261540">
    <property type="component" value="Unplaced"/>
</dbReference>
<dbReference type="STRING" id="1676925.ENSPKIP00000028315"/>
<dbReference type="PANTHER" id="PTHR18841">
    <property type="entry name" value="VITELLINE MEMBRANE OUTER LAYER PROTEIN I-RELATED"/>
    <property type="match status" value="1"/>
</dbReference>
<keyword evidence="2" id="KW-1185">Reference proteome</keyword>
<dbReference type="Ensembl" id="ENSPKIT00000009093.1">
    <property type="protein sequence ID" value="ENSPKIP00000028315.1"/>
    <property type="gene ID" value="ENSPKIG00000010013.1"/>
</dbReference>
<dbReference type="InterPro" id="IPR036706">
    <property type="entry name" value="VOMI_sf"/>
</dbReference>
<dbReference type="Gene3D" id="2.100.10.20">
    <property type="entry name" value="Vitelline membrane outer layer protein I (VOMI)"/>
    <property type="match status" value="1"/>
</dbReference>
<dbReference type="GO" id="GO:0005615">
    <property type="term" value="C:extracellular space"/>
    <property type="evidence" value="ECO:0007669"/>
    <property type="project" value="TreeGrafter"/>
</dbReference>
<evidence type="ECO:0008006" key="3">
    <source>
        <dbReference type="Google" id="ProtNLM"/>
    </source>
</evidence>
<dbReference type="PANTHER" id="PTHR18841:SF0">
    <property type="entry name" value="VITELLINE MEMBRANE OUTER LAYER 1 HOMOLOG A-RELATED"/>
    <property type="match status" value="1"/>
</dbReference>
<sequence>MKTQSLGSCDLEEKPFVERAGRNFIGRASTSILTVPNGGKFGDWTWIEMCPEGFYASGFSVRVESNQYGLDDTSLNGIRLYCSQGTDRSYLYTIESHIGYFGEWTDPQWCPEAGFLKSFQLRVEPEQGIFGDDTSANNIRFRCTSNPTLEGRGPDWGDYGGWSQECTTGGICGIEVKMENYQSGLDDSTLNDVRFHCCA</sequence>
<dbReference type="GeneTree" id="ENSGT00390000009313"/>
<dbReference type="InterPro" id="IPR005515">
    <property type="entry name" value="VOMI"/>
</dbReference>
<reference evidence="1" key="2">
    <citation type="submission" date="2025-09" db="UniProtKB">
        <authorList>
            <consortium name="Ensembl"/>
        </authorList>
    </citation>
    <scope>IDENTIFICATION</scope>
</reference>
<accession>A0A3B3SDJ9</accession>
<dbReference type="CDD" id="cd00220">
    <property type="entry name" value="VMO-I"/>
    <property type="match status" value="1"/>
</dbReference>
<proteinExistence type="predicted"/>
<protein>
    <recommendedName>
        <fullName evidence="3">Vitelline membrane outer layer 1 homolog</fullName>
    </recommendedName>
</protein>
<reference evidence="1" key="1">
    <citation type="submission" date="2025-08" db="UniProtKB">
        <authorList>
            <consortium name="Ensembl"/>
        </authorList>
    </citation>
    <scope>IDENTIFICATION</scope>
</reference>
<name>A0A3B3SDJ9_9TELE</name>